<dbReference type="OMA" id="THCENDD"/>
<evidence type="ECO:0000256" key="7">
    <source>
        <dbReference type="ARBA" id="ARBA00022833"/>
    </source>
</evidence>
<feature type="domain" description="RING-type" evidence="9">
    <location>
        <begin position="300"/>
        <end position="517"/>
    </location>
</feature>
<dbReference type="InterPro" id="IPR047546">
    <property type="entry name" value="Rcat_RBR_RNF216"/>
</dbReference>
<dbReference type="Proteomes" id="UP000193240">
    <property type="component" value="Unassembled WGS sequence"/>
</dbReference>
<sequence>MARPAGRHHHEVVNLTSDDEVDGLSDEPDEVYAALRLEEVSGDEVEDFFNALQAPDHANAEKRVFIDLTVSPDVVEALTQQNPNDLEEADLVGINDDSERITEAVCLQLVLDVLPDISIDHVLAIIRQHTTDQTRTKTHSEMIVNELLEVTYPKEADVARKKRRRQDSEGISDYEKDKRDFGPLTYETDATDFLKDEFLSIPAKHISDTLKRSKTLFKAYIELEQQLRNYHPSTRIFFKTPRPRNKRGVELALMRRESKLPKELCAAKKKVEKDAGKRIKMEETARAEEVNRQQAKMNNQMGICQCCFEEYPLNRMVTCNSKDAHLFCMDCPKQFIETEMGNLKCRPLCFASIECKAAFSRAQLQQILGERSFDRLEHMQQQQDIAAAGLDFLSECPFCDFKAECLPVEVDKEFRCQNTKCGKTSCRLCNKETHIPLSCEEANEDGKLTKRHVVEEAMSAALIRKCNKCQHPFIKEHGCNKMRCPNCSNMQCYICSKDVANYDHFGDPVKGRCALNDNVEEVHEQAVKKAADEAMAQVRAENPNLSDEDLMIQVSDRVKQAEATRKERAARVLNELPPHMARDQHARQNDYPERPHAGVHHLHPHARIGHLQMVPMMPVVLNAPPLPDQPYVNFPAGPGIRLPVFGLPPMAVQPAPPRMPLPDQPNQDLQGLGEQIHPMEQQMLQRDIDRQQTRLRNMRPDPAALPTLHELRLQRDMHQARIRGLGLGRRPDAAALPAIPPPPPRPELRELRELRLQGMRQARLRGLRPIRELRSGRRPDPAALPAFPPLPPRPEWRFEGVGDGAHTAGRAVGVGRGMAFGGLEANRAVRNREVGDQHGGNGS</sequence>
<dbReference type="InterPro" id="IPR051628">
    <property type="entry name" value="LUBAC_E3_Ligases"/>
</dbReference>
<comment type="pathway">
    <text evidence="1">Protein modification; protein ubiquitination.</text>
</comment>
<dbReference type="AlphaFoldDB" id="A0A1Y2LP58"/>
<dbReference type="Gene3D" id="1.20.120.1750">
    <property type="match status" value="1"/>
</dbReference>
<dbReference type="Pfam" id="PF26200">
    <property type="entry name" value="Rcat_RNF216"/>
    <property type="match status" value="1"/>
</dbReference>
<dbReference type="PROSITE" id="PS51873">
    <property type="entry name" value="TRIAD"/>
    <property type="match status" value="1"/>
</dbReference>
<organism evidence="10 11">
    <name type="scientific">Epicoccum nigrum</name>
    <name type="common">Soil fungus</name>
    <name type="synonym">Epicoccum purpurascens</name>
    <dbReference type="NCBI Taxonomy" id="105696"/>
    <lineage>
        <taxon>Eukaryota</taxon>
        <taxon>Fungi</taxon>
        <taxon>Dikarya</taxon>
        <taxon>Ascomycota</taxon>
        <taxon>Pezizomycotina</taxon>
        <taxon>Dothideomycetes</taxon>
        <taxon>Pleosporomycetidae</taxon>
        <taxon>Pleosporales</taxon>
        <taxon>Pleosporineae</taxon>
        <taxon>Didymellaceae</taxon>
        <taxon>Epicoccum</taxon>
    </lineage>
</organism>
<dbReference type="PANTHER" id="PTHR22770">
    <property type="entry name" value="UBIQUITIN CONJUGATING ENZYME 7 INTERACTING PROTEIN-RELATED"/>
    <property type="match status" value="1"/>
</dbReference>
<keyword evidence="11" id="KW-1185">Reference proteome</keyword>
<dbReference type="CDD" id="cd20339">
    <property type="entry name" value="BRcat_RBR_RNF216"/>
    <property type="match status" value="1"/>
</dbReference>
<dbReference type="CDD" id="cd20353">
    <property type="entry name" value="Rcat_RBR_RNF216"/>
    <property type="match status" value="1"/>
</dbReference>
<evidence type="ECO:0000256" key="4">
    <source>
        <dbReference type="ARBA" id="ARBA00022737"/>
    </source>
</evidence>
<dbReference type="SUPFAM" id="SSF57850">
    <property type="entry name" value="RING/U-box"/>
    <property type="match status" value="1"/>
</dbReference>
<dbReference type="GO" id="GO:0016740">
    <property type="term" value="F:transferase activity"/>
    <property type="evidence" value="ECO:0007669"/>
    <property type="project" value="UniProtKB-KW"/>
</dbReference>
<evidence type="ECO:0000313" key="11">
    <source>
        <dbReference type="Proteomes" id="UP000193240"/>
    </source>
</evidence>
<dbReference type="InterPro" id="IPR044066">
    <property type="entry name" value="TRIAD_supradom"/>
</dbReference>
<reference evidence="10 11" key="1">
    <citation type="journal article" date="2017" name="Genome Announc.">
        <title>Genome sequence of the saprophytic ascomycete Epicoccum nigrum ICMP 19927 strain isolated from New Zealand.</title>
        <authorList>
            <person name="Fokin M."/>
            <person name="Fleetwood D."/>
            <person name="Weir B.S."/>
            <person name="Villas-Boas S.G."/>
        </authorList>
    </citation>
    <scope>NUCLEOTIDE SEQUENCE [LARGE SCALE GENOMIC DNA]</scope>
    <source>
        <strain evidence="10 11">ICMP 19927</strain>
    </source>
</reference>
<dbReference type="EMBL" id="KZ107853">
    <property type="protein sequence ID" value="OSS45681.1"/>
    <property type="molecule type" value="Genomic_DNA"/>
</dbReference>
<evidence type="ECO:0000256" key="2">
    <source>
        <dbReference type="ARBA" id="ARBA00022679"/>
    </source>
</evidence>
<keyword evidence="2" id="KW-0808">Transferase</keyword>
<dbReference type="CDD" id="cd16630">
    <property type="entry name" value="RING-HC_RBR_RNF216"/>
    <property type="match status" value="1"/>
</dbReference>
<keyword evidence="4" id="KW-0677">Repeat</keyword>
<evidence type="ECO:0000256" key="6">
    <source>
        <dbReference type="ARBA" id="ARBA00022786"/>
    </source>
</evidence>
<keyword evidence="7" id="KW-0862">Zinc</keyword>
<feature type="region of interest" description="Disordered" evidence="8">
    <location>
        <begin position="824"/>
        <end position="843"/>
    </location>
</feature>
<protein>
    <recommendedName>
        <fullName evidence="9">RING-type domain-containing protein</fullName>
    </recommendedName>
</protein>
<proteinExistence type="predicted"/>
<keyword evidence="5" id="KW-0863">Zinc-finger</keyword>
<evidence type="ECO:0000256" key="1">
    <source>
        <dbReference type="ARBA" id="ARBA00004906"/>
    </source>
</evidence>
<evidence type="ECO:0000256" key="8">
    <source>
        <dbReference type="SAM" id="MobiDB-lite"/>
    </source>
</evidence>
<dbReference type="GO" id="GO:0008270">
    <property type="term" value="F:zinc ion binding"/>
    <property type="evidence" value="ECO:0007669"/>
    <property type="project" value="UniProtKB-KW"/>
</dbReference>
<dbReference type="InterPro" id="IPR047545">
    <property type="entry name" value="BRcat_RBR_RNF216"/>
</dbReference>
<evidence type="ECO:0000256" key="3">
    <source>
        <dbReference type="ARBA" id="ARBA00022723"/>
    </source>
</evidence>
<keyword evidence="6" id="KW-0833">Ubl conjugation pathway</keyword>
<evidence type="ECO:0000256" key="5">
    <source>
        <dbReference type="ARBA" id="ARBA00022771"/>
    </source>
</evidence>
<gene>
    <name evidence="10" type="ORF">B5807_09646</name>
</gene>
<name>A0A1Y2LP58_EPING</name>
<accession>A0A1Y2LP58</accession>
<dbReference type="PANTHER" id="PTHR22770:SF47">
    <property type="entry name" value="E3 UBIQUITIN-PROTEIN LIGASE RNF216"/>
    <property type="match status" value="1"/>
</dbReference>
<keyword evidence="3" id="KW-0479">Metal-binding</keyword>
<evidence type="ECO:0000259" key="9">
    <source>
        <dbReference type="PROSITE" id="PS51873"/>
    </source>
</evidence>
<evidence type="ECO:0000313" key="10">
    <source>
        <dbReference type="EMBL" id="OSS45681.1"/>
    </source>
</evidence>
<dbReference type="InParanoid" id="A0A1Y2LP58"/>
<dbReference type="STRING" id="105696.A0A1Y2LP58"/>
<dbReference type="InterPro" id="IPR047544">
    <property type="entry name" value="RING-HC_RBR_RNF216"/>
</dbReference>